<dbReference type="EnsemblBacteria" id="ABK78388">
    <property type="protein sequence ID" value="ABK78388"/>
    <property type="gene ID" value="CENSYa_1778"/>
</dbReference>
<evidence type="ECO:0000313" key="2">
    <source>
        <dbReference type="Proteomes" id="UP000000758"/>
    </source>
</evidence>
<dbReference type="STRING" id="414004.CENSYa_1778"/>
<name>A0RYH1_CENSY</name>
<dbReference type="KEGG" id="csy:CENSYa_1778"/>
<dbReference type="EMBL" id="DP000238">
    <property type="protein sequence ID" value="ABK78388.1"/>
    <property type="molecule type" value="Genomic_DNA"/>
</dbReference>
<reference evidence="1 2" key="1">
    <citation type="journal article" date="2006" name="Proc. Natl. Acad. Sci. U.S.A.">
        <title>Genomic analysis of the uncultivated marine crenarchaeote Cenarchaeum symbiosum.</title>
        <authorList>
            <person name="Hallam S.J."/>
            <person name="Konstantinidis K.T."/>
            <person name="Putnam N."/>
            <person name="Schleper C."/>
            <person name="Watanabe Y."/>
            <person name="Sugahara J."/>
            <person name="Preston C."/>
            <person name="de la Torre J."/>
            <person name="Richardson P.M."/>
            <person name="DeLong E.F."/>
        </authorList>
    </citation>
    <scope>NUCLEOTIDE SEQUENCE [LARGE SCALE GENOMIC DNA]</scope>
    <source>
        <strain evidence="2">A</strain>
    </source>
</reference>
<organism evidence="1 2">
    <name type="scientific">Cenarchaeum symbiosum (strain A)</name>
    <dbReference type="NCBI Taxonomy" id="414004"/>
    <lineage>
        <taxon>Archaea</taxon>
        <taxon>Nitrososphaerota</taxon>
        <taxon>Candidatus Cenarchaeales</taxon>
        <taxon>Candidatus Cenarchaeaceae</taxon>
        <taxon>Candidatus Cenarchaeum</taxon>
    </lineage>
</organism>
<keyword evidence="2" id="KW-1185">Reference proteome</keyword>
<proteinExistence type="predicted"/>
<protein>
    <submittedName>
        <fullName evidence="1">Uncharacterized protein</fullName>
    </submittedName>
</protein>
<evidence type="ECO:0000313" key="1">
    <source>
        <dbReference type="EMBL" id="ABK78388.1"/>
    </source>
</evidence>
<dbReference type="HOGENOM" id="CLU_3056955_0_0_2"/>
<dbReference type="AlphaFoldDB" id="A0RYH1"/>
<accession>A0RYH1</accession>
<gene>
    <name evidence="1" type="ordered locus">CENSYa_1778</name>
</gene>
<dbReference type="Proteomes" id="UP000000758">
    <property type="component" value="Chromosome"/>
</dbReference>
<sequence>MSVEVACGRCGEKITIMRMIKPVKDVLKPYSGRCPSCGQQLSSTEFTLDVSEA</sequence>